<dbReference type="CDD" id="cd00143">
    <property type="entry name" value="PP2Cc"/>
    <property type="match status" value="1"/>
</dbReference>
<evidence type="ECO:0000256" key="1">
    <source>
        <dbReference type="SAM" id="MobiDB-lite"/>
    </source>
</evidence>
<dbReference type="RefSeq" id="WP_081101471.1">
    <property type="nucleotide sequence ID" value="NZ_CP065738.1"/>
</dbReference>
<feature type="compositionally biased region" description="Acidic residues" evidence="1">
    <location>
        <begin position="314"/>
        <end position="326"/>
    </location>
</feature>
<feature type="region of interest" description="Disordered" evidence="1">
    <location>
        <begin position="242"/>
        <end position="362"/>
    </location>
</feature>
<dbReference type="GeneID" id="61262415"/>
<keyword evidence="2" id="KW-0812">Transmembrane</keyword>
<dbReference type="Gene3D" id="3.60.40.10">
    <property type="entry name" value="PPM-type phosphatase domain"/>
    <property type="match status" value="1"/>
</dbReference>
<feature type="transmembrane region" description="Helical" evidence="2">
    <location>
        <begin position="473"/>
        <end position="498"/>
    </location>
</feature>
<dbReference type="SMART" id="SM00331">
    <property type="entry name" value="PP2C_SIG"/>
    <property type="match status" value="1"/>
</dbReference>
<dbReference type="PROSITE" id="PS51746">
    <property type="entry name" value="PPM_2"/>
    <property type="match status" value="1"/>
</dbReference>
<dbReference type="Proteomes" id="UP000594975">
    <property type="component" value="Chromosome"/>
</dbReference>
<evidence type="ECO:0000313" key="4">
    <source>
        <dbReference type="EMBL" id="QPT54248.1"/>
    </source>
</evidence>
<evidence type="ECO:0000256" key="2">
    <source>
        <dbReference type="SAM" id="Phobius"/>
    </source>
</evidence>
<evidence type="ECO:0000313" key="5">
    <source>
        <dbReference type="Proteomes" id="UP000594975"/>
    </source>
</evidence>
<gene>
    <name evidence="4" type="ORF">I6G21_03435</name>
</gene>
<dbReference type="KEGG" id="rkr:I6G21_03435"/>
<proteinExistence type="predicted"/>
<keyword evidence="2" id="KW-1133">Transmembrane helix</keyword>
<dbReference type="Pfam" id="PF13672">
    <property type="entry name" value="PP2C_2"/>
    <property type="match status" value="1"/>
</dbReference>
<feature type="domain" description="PPM-type phosphatase" evidence="3">
    <location>
        <begin position="6"/>
        <end position="238"/>
    </location>
</feature>
<sequence length="608" mass="64761">MSIAFRYAAASDTGRVRSKNDDSAYTGRYLVVVADGMGGHVGGNVASAATVLDLTPLDHPGYHGSAGTYLADEIQTANIILNQLVELNPLLAGMGTTCTALLVDGDQIEVAHIGDSRAYRLRGEDFEQVTTDHTFVQRLVEEGRIRPEEAEHHPHKNVVMRVLGDTDASPELELLRVDAVPGDRWLLCSDGLSGVVPEEEIRAALAGGEDLDRICRTLIERTLDGGAPDNVTVAIVEVIPDPDATQPTTSRLPAQDAPALPTATTRTLRSSPPVDADRRAPDSPAEDAATDTARPPAEQPVEHSGEQPSGDPAEREDPETAEETPDTDAQQADAQPGGPEQARPLRRVAPWRRRLPREHGAMVRHTLRHGAWQGDSFSDGVLNAMTQRSGMDLEDAGTQELSSASALRTELAERPHVLVGAASEATRTGAIPAVAEVTVQRRASLAQATAAAPGEELPEGLVEETPSRRRRRWVLPLFIAAFALVLVVGAAWAVLHWVSQQYYVGESEGHVAVYRGVDQSLGPIHLDDLEQRSDVLVADLPDYDQSRVRAGIAASSRAEADQIVGDLRQEASGAAKPSASPAPQGTVSTAPSSPSSSASPSRTDGERP</sequence>
<reference evidence="4 5" key="1">
    <citation type="submission" date="2020-12" db="EMBL/GenBank/DDBJ databases">
        <title>FDA dAtabase for Regulatory Grade micrObial Sequences (FDA-ARGOS): Supporting development and validation of Infectious Disease Dx tests.</title>
        <authorList>
            <person name="Sproer C."/>
            <person name="Gronow S."/>
            <person name="Severitt S."/>
            <person name="Schroder I."/>
            <person name="Tallon L."/>
            <person name="Sadzewicz L."/>
            <person name="Zhao X."/>
            <person name="Boylan J."/>
            <person name="Ott S."/>
            <person name="Bowen H."/>
            <person name="Vavikolanu K."/>
            <person name="Mehta A."/>
            <person name="Aluvathingal J."/>
            <person name="Nadendla S."/>
            <person name="Lowell S."/>
            <person name="Myers T."/>
            <person name="Yan Y."/>
            <person name="Sichtig H."/>
        </authorList>
    </citation>
    <scope>NUCLEOTIDE SEQUENCE [LARGE SCALE GENOMIC DNA]</scope>
    <source>
        <strain evidence="4 5">FDAARGOS_864</strain>
    </source>
</reference>
<protein>
    <submittedName>
        <fullName evidence="4">Protein phosphatase 2C domain-containing protein</fullName>
    </submittedName>
</protein>
<dbReference type="InterPro" id="IPR036457">
    <property type="entry name" value="PPM-type-like_dom_sf"/>
</dbReference>
<dbReference type="InterPro" id="IPR001932">
    <property type="entry name" value="PPM-type_phosphatase-like_dom"/>
</dbReference>
<organism evidence="4 5">
    <name type="scientific">Rothia kristinae</name>
    <dbReference type="NCBI Taxonomy" id="37923"/>
    <lineage>
        <taxon>Bacteria</taxon>
        <taxon>Bacillati</taxon>
        <taxon>Actinomycetota</taxon>
        <taxon>Actinomycetes</taxon>
        <taxon>Micrococcales</taxon>
        <taxon>Micrococcaceae</taxon>
        <taxon>Rothia</taxon>
    </lineage>
</organism>
<dbReference type="AlphaFoldDB" id="A0A7T3CHJ5"/>
<feature type="compositionally biased region" description="Low complexity" evidence="1">
    <location>
        <begin position="571"/>
        <end position="601"/>
    </location>
</feature>
<dbReference type="SMART" id="SM00332">
    <property type="entry name" value="PP2Cc"/>
    <property type="match status" value="1"/>
</dbReference>
<dbReference type="EMBL" id="CP065738">
    <property type="protein sequence ID" value="QPT54248.1"/>
    <property type="molecule type" value="Genomic_DNA"/>
</dbReference>
<feature type="compositionally biased region" description="Low complexity" evidence="1">
    <location>
        <begin position="258"/>
        <end position="273"/>
    </location>
</feature>
<keyword evidence="2" id="KW-0472">Membrane</keyword>
<evidence type="ECO:0000259" key="3">
    <source>
        <dbReference type="PROSITE" id="PS51746"/>
    </source>
</evidence>
<name>A0A7T3CHJ5_9MICC</name>
<feature type="region of interest" description="Disordered" evidence="1">
    <location>
        <begin position="563"/>
        <end position="608"/>
    </location>
</feature>
<accession>A0A7T3CHJ5</accession>
<dbReference type="SUPFAM" id="SSF81606">
    <property type="entry name" value="PP2C-like"/>
    <property type="match status" value="1"/>
</dbReference>
<feature type="compositionally biased region" description="Basic residues" evidence="1">
    <location>
        <begin position="344"/>
        <end position="356"/>
    </location>
</feature>